<feature type="region of interest" description="Disordered" evidence="9">
    <location>
        <begin position="404"/>
        <end position="460"/>
    </location>
</feature>
<dbReference type="Gene3D" id="1.20.5.1930">
    <property type="match status" value="1"/>
</dbReference>
<dbReference type="Pfam" id="PF07730">
    <property type="entry name" value="HisKA_3"/>
    <property type="match status" value="1"/>
</dbReference>
<name>A0ABS2LGS4_9CELL</name>
<evidence type="ECO:0000256" key="8">
    <source>
        <dbReference type="ARBA" id="ARBA00023012"/>
    </source>
</evidence>
<dbReference type="InterPro" id="IPR011712">
    <property type="entry name" value="Sig_transdc_His_kin_sub3_dim/P"/>
</dbReference>
<keyword evidence="4" id="KW-0808">Transferase</keyword>
<dbReference type="SUPFAM" id="SSF55874">
    <property type="entry name" value="ATPase domain of HSP90 chaperone/DNA topoisomerase II/histidine kinase"/>
    <property type="match status" value="1"/>
</dbReference>
<keyword evidence="10" id="KW-0812">Transmembrane</keyword>
<feature type="region of interest" description="Disordered" evidence="9">
    <location>
        <begin position="1"/>
        <end position="39"/>
    </location>
</feature>
<keyword evidence="10" id="KW-0472">Membrane</keyword>
<dbReference type="EC" id="2.7.13.3" evidence="2"/>
<evidence type="ECO:0000256" key="6">
    <source>
        <dbReference type="ARBA" id="ARBA00022777"/>
    </source>
</evidence>
<feature type="transmembrane region" description="Helical" evidence="10">
    <location>
        <begin position="179"/>
        <end position="200"/>
    </location>
</feature>
<feature type="transmembrane region" description="Helical" evidence="10">
    <location>
        <begin position="235"/>
        <end position="257"/>
    </location>
</feature>
<feature type="transmembrane region" description="Helical" evidence="10">
    <location>
        <begin position="113"/>
        <end position="133"/>
    </location>
</feature>
<dbReference type="EMBL" id="JAFBBO010000001">
    <property type="protein sequence ID" value="MBM7479477.1"/>
    <property type="molecule type" value="Genomic_DNA"/>
</dbReference>
<evidence type="ECO:0000256" key="7">
    <source>
        <dbReference type="ARBA" id="ARBA00022840"/>
    </source>
</evidence>
<keyword evidence="5" id="KW-0547">Nucleotide-binding</keyword>
<feature type="transmembrane region" description="Helical" evidence="10">
    <location>
        <begin position="206"/>
        <end position="223"/>
    </location>
</feature>
<organism evidence="12 13">
    <name type="scientific">Oerskovia jenensis</name>
    <dbReference type="NCBI Taxonomy" id="162169"/>
    <lineage>
        <taxon>Bacteria</taxon>
        <taxon>Bacillati</taxon>
        <taxon>Actinomycetota</taxon>
        <taxon>Actinomycetes</taxon>
        <taxon>Micrococcales</taxon>
        <taxon>Cellulomonadaceae</taxon>
        <taxon>Oerskovia</taxon>
    </lineage>
</organism>
<comment type="catalytic activity">
    <reaction evidence="1">
        <text>ATP + protein L-histidine = ADP + protein N-phospho-L-histidine.</text>
        <dbReference type="EC" id="2.7.13.3"/>
    </reaction>
</comment>
<accession>A0ABS2LGS4</accession>
<dbReference type="Proteomes" id="UP000698059">
    <property type="component" value="Unassembled WGS sequence"/>
</dbReference>
<evidence type="ECO:0000256" key="2">
    <source>
        <dbReference type="ARBA" id="ARBA00012438"/>
    </source>
</evidence>
<dbReference type="RefSeq" id="WP_307822515.1">
    <property type="nucleotide sequence ID" value="NZ_BAAAVF010000014.1"/>
</dbReference>
<feature type="transmembrane region" description="Helical" evidence="10">
    <location>
        <begin position="304"/>
        <end position="324"/>
    </location>
</feature>
<evidence type="ECO:0000256" key="3">
    <source>
        <dbReference type="ARBA" id="ARBA00022553"/>
    </source>
</evidence>
<dbReference type="PANTHER" id="PTHR24421:SF10">
    <property type="entry name" value="NITRATE_NITRITE SENSOR PROTEIN NARQ"/>
    <property type="match status" value="1"/>
</dbReference>
<dbReference type="GO" id="GO:0016301">
    <property type="term" value="F:kinase activity"/>
    <property type="evidence" value="ECO:0007669"/>
    <property type="project" value="UniProtKB-KW"/>
</dbReference>
<keyword evidence="3" id="KW-0597">Phosphoprotein</keyword>
<dbReference type="PANTHER" id="PTHR24421">
    <property type="entry name" value="NITRATE/NITRITE SENSOR PROTEIN NARX-RELATED"/>
    <property type="match status" value="1"/>
</dbReference>
<keyword evidence="13" id="KW-1185">Reference proteome</keyword>
<proteinExistence type="predicted"/>
<keyword evidence="6 12" id="KW-0418">Kinase</keyword>
<feature type="transmembrane region" description="Helical" evidence="10">
    <location>
        <begin position="55"/>
        <end position="79"/>
    </location>
</feature>
<evidence type="ECO:0000256" key="1">
    <source>
        <dbReference type="ARBA" id="ARBA00000085"/>
    </source>
</evidence>
<sequence length="724" mass="74558">MGAVAGDEPPESSGETVTPPLTREQASAEVPLGRPGRRSAFGRTALGTGGLPRTALAIAVTSWTLGLAALALQLASGVGLLLGDLLFVVVDAMVALVYGSVGAIILSRRRHVVGWLVSLAGVGGGLAALGGAWGSYASTHPDLPALDPLAAAYGLAWVPGTIGLFVLVPWFVRDHPLSVGAWLGVAGGVGSILYFVLAPVDDPRPAILGVVVMGLVTAAATWWRHRHGPPEERRGLGLLALGTAVMALSFLPLLGTWSSPDVILALPLTHLACQALFPAALLVSVLRNRLWGLDLALSRATIGALLTLALVAVYVALVVTVTALVGNRPLAQVLAAVGVVLAVQPARTWLQRRVRALVYGETTDPGRAVLRMGRQLGVAATAEELLHGLVASTGESLKLESVTLTSRGTPPRAGSPGSEEPVTGPPPADPDASAVESPPPTVEAAWGRPTSTHVTHVPVEHGGRVLGDLAVTPRAGERLDTRTRDALAQLVPVVAAGLALAGGARDLERAKDAVTRARLAERRLVRRELHDGVGPWLSGLRLGLQGARNTLATDPAAAAAVLEALQREVEQRVGDVRTLSRSLLPPALDEAGLEAALHDLADHHDANGFAVELLCGPCGDLDTRIAAAAYAIASEAVINASRHSGAAGCRVEVAAHPDGAPAPGTHLVVTCDDAGAGVGQDARAGVGTRSMRERAEELGGTLEITPLAPRGTRVRAVLPRKVVL</sequence>
<evidence type="ECO:0000313" key="12">
    <source>
        <dbReference type="EMBL" id="MBM7479477.1"/>
    </source>
</evidence>
<feature type="transmembrane region" description="Helical" evidence="10">
    <location>
        <begin position="263"/>
        <end position="283"/>
    </location>
</feature>
<evidence type="ECO:0000256" key="9">
    <source>
        <dbReference type="SAM" id="MobiDB-lite"/>
    </source>
</evidence>
<evidence type="ECO:0000256" key="5">
    <source>
        <dbReference type="ARBA" id="ARBA00022741"/>
    </source>
</evidence>
<keyword evidence="10" id="KW-1133">Transmembrane helix</keyword>
<feature type="transmembrane region" description="Helical" evidence="10">
    <location>
        <begin position="153"/>
        <end position="172"/>
    </location>
</feature>
<dbReference type="SMART" id="SM00387">
    <property type="entry name" value="HATPase_c"/>
    <property type="match status" value="1"/>
</dbReference>
<feature type="domain" description="Histidine kinase/HSP90-like ATPase" evidence="11">
    <location>
        <begin position="624"/>
        <end position="722"/>
    </location>
</feature>
<dbReference type="CDD" id="cd16917">
    <property type="entry name" value="HATPase_UhpB-NarQ-NarX-like"/>
    <property type="match status" value="1"/>
</dbReference>
<dbReference type="InterPro" id="IPR036890">
    <property type="entry name" value="HATPase_C_sf"/>
</dbReference>
<feature type="transmembrane region" description="Helical" evidence="10">
    <location>
        <begin position="85"/>
        <end position="106"/>
    </location>
</feature>
<dbReference type="Gene3D" id="3.30.565.10">
    <property type="entry name" value="Histidine kinase-like ATPase, C-terminal domain"/>
    <property type="match status" value="1"/>
</dbReference>
<evidence type="ECO:0000256" key="4">
    <source>
        <dbReference type="ARBA" id="ARBA00022679"/>
    </source>
</evidence>
<keyword evidence="8" id="KW-0902">Two-component regulatory system</keyword>
<dbReference type="InterPro" id="IPR003594">
    <property type="entry name" value="HATPase_dom"/>
</dbReference>
<evidence type="ECO:0000256" key="10">
    <source>
        <dbReference type="SAM" id="Phobius"/>
    </source>
</evidence>
<keyword evidence="7" id="KW-0067">ATP-binding</keyword>
<evidence type="ECO:0000259" key="11">
    <source>
        <dbReference type="SMART" id="SM00387"/>
    </source>
</evidence>
<gene>
    <name evidence="12" type="ORF">JOD49_002397</name>
</gene>
<protein>
    <recommendedName>
        <fullName evidence="2">histidine kinase</fullName>
        <ecNumber evidence="2">2.7.13.3</ecNumber>
    </recommendedName>
</protein>
<reference evidence="12 13" key="1">
    <citation type="submission" date="2021-01" db="EMBL/GenBank/DDBJ databases">
        <title>Sequencing the genomes of 1000 actinobacteria strains.</title>
        <authorList>
            <person name="Klenk H.-P."/>
        </authorList>
    </citation>
    <scope>NUCLEOTIDE SEQUENCE [LARGE SCALE GENOMIC DNA]</scope>
    <source>
        <strain evidence="12 13">DSM 46000</strain>
    </source>
</reference>
<comment type="caution">
    <text evidence="12">The sequence shown here is derived from an EMBL/GenBank/DDBJ whole genome shotgun (WGS) entry which is preliminary data.</text>
</comment>
<evidence type="ECO:0000313" key="13">
    <source>
        <dbReference type="Proteomes" id="UP000698059"/>
    </source>
</evidence>
<dbReference type="InterPro" id="IPR050482">
    <property type="entry name" value="Sensor_HK_TwoCompSys"/>
</dbReference>